<gene>
    <name evidence="2" type="ORF">FHW12_003150</name>
</gene>
<evidence type="ECO:0000259" key="1">
    <source>
        <dbReference type="Pfam" id="PF16694"/>
    </source>
</evidence>
<dbReference type="InterPro" id="IPR038142">
    <property type="entry name" value="Cytochrome_P460_sp"/>
</dbReference>
<dbReference type="Gene3D" id="3.50.70.20">
    <property type="entry name" value="Cytochrome P460"/>
    <property type="match status" value="1"/>
</dbReference>
<dbReference type="RefSeq" id="WP_182531959.1">
    <property type="nucleotide sequence ID" value="NZ_JACGXL010000005.1"/>
</dbReference>
<comment type="caution">
    <text evidence="2">The sequence shown here is derived from an EMBL/GenBank/DDBJ whole genome shotgun (WGS) entry which is preliminary data.</text>
</comment>
<dbReference type="EMBL" id="JACGXL010000005">
    <property type="protein sequence ID" value="MBA8888914.1"/>
    <property type="molecule type" value="Genomic_DNA"/>
</dbReference>
<dbReference type="AlphaFoldDB" id="A0A839F9V9"/>
<organism evidence="2 3">
    <name type="scientific">Dokdonella fugitiva</name>
    <dbReference type="NCBI Taxonomy" id="328517"/>
    <lineage>
        <taxon>Bacteria</taxon>
        <taxon>Pseudomonadati</taxon>
        <taxon>Pseudomonadota</taxon>
        <taxon>Gammaproteobacteria</taxon>
        <taxon>Lysobacterales</taxon>
        <taxon>Rhodanobacteraceae</taxon>
        <taxon>Dokdonella</taxon>
    </lineage>
</organism>
<reference evidence="2 3" key="1">
    <citation type="submission" date="2020-07" db="EMBL/GenBank/DDBJ databases">
        <title>Genomic Encyclopedia of Type Strains, Phase IV (KMG-V): Genome sequencing to study the core and pangenomes of soil and plant-associated prokaryotes.</title>
        <authorList>
            <person name="Whitman W."/>
        </authorList>
    </citation>
    <scope>NUCLEOTIDE SEQUENCE [LARGE SCALE GENOMIC DNA]</scope>
    <source>
        <strain evidence="2 3">RH2WT43</strain>
    </source>
</reference>
<feature type="domain" description="Cytochrome P460" evidence="1">
    <location>
        <begin position="22"/>
        <end position="149"/>
    </location>
</feature>
<accession>A0A839F9V9</accession>
<dbReference type="CDD" id="cd20752">
    <property type="entry name" value="cyt_c'_beta"/>
    <property type="match status" value="1"/>
</dbReference>
<dbReference type="Pfam" id="PF16694">
    <property type="entry name" value="Cytochrome_P460"/>
    <property type="match status" value="1"/>
</dbReference>
<keyword evidence="3" id="KW-1185">Reference proteome</keyword>
<proteinExistence type="predicted"/>
<protein>
    <submittedName>
        <fullName evidence="2">Cytochrome c553</fullName>
    </submittedName>
</protein>
<evidence type="ECO:0000313" key="2">
    <source>
        <dbReference type="EMBL" id="MBA8888914.1"/>
    </source>
</evidence>
<sequence length="153" mass="16448">MTLHPLLLALGLAASTATVPYPDGYRDWHHVSTTVIQAGHPFYAVLGGINHTYANPLALEGYRSGTFPDGAVLVYDTLEARDADHALTEGSRKMLGVMVKDSTRYAATAGWGFENFEAGDRSRALVGDKAASACLACHSKPGTRDHVYTRLRG</sequence>
<dbReference type="InterPro" id="IPR032033">
    <property type="entry name" value="Cytochrome_P460"/>
</dbReference>
<name>A0A839F9V9_9GAMM</name>
<evidence type="ECO:0000313" key="3">
    <source>
        <dbReference type="Proteomes" id="UP000550401"/>
    </source>
</evidence>
<dbReference type="Proteomes" id="UP000550401">
    <property type="component" value="Unassembled WGS sequence"/>
</dbReference>